<dbReference type="RefSeq" id="WP_108996936.1">
    <property type="nucleotide sequence ID" value="NZ_QEEX01000001.1"/>
</dbReference>
<dbReference type="NCBIfam" id="TIGR01499">
    <property type="entry name" value="folC"/>
    <property type="match status" value="1"/>
</dbReference>
<gene>
    <name evidence="14" type="ORF">DF220_02940</name>
</gene>
<reference evidence="15" key="1">
    <citation type="submission" date="2018-04" db="EMBL/GenBank/DDBJ databases">
        <authorList>
            <person name="Liu S."/>
            <person name="Wang Z."/>
            <person name="Li J."/>
        </authorList>
    </citation>
    <scope>NUCLEOTIDE SEQUENCE [LARGE SCALE GENOMIC DNA]</scope>
    <source>
        <strain evidence="15">S1194</strain>
    </source>
</reference>
<dbReference type="InterPro" id="IPR018109">
    <property type="entry name" value="Folylpolyglutamate_synth_CS"/>
</dbReference>
<comment type="caution">
    <text evidence="14">The sequence shown here is derived from an EMBL/GenBank/DDBJ whole genome shotgun (WGS) entry which is preliminary data.</text>
</comment>
<dbReference type="InterPro" id="IPR036615">
    <property type="entry name" value="Mur_ligase_C_dom_sf"/>
</dbReference>
<dbReference type="GO" id="GO:0005737">
    <property type="term" value="C:cytoplasm"/>
    <property type="evidence" value="ECO:0007669"/>
    <property type="project" value="TreeGrafter"/>
</dbReference>
<evidence type="ECO:0000313" key="14">
    <source>
        <dbReference type="EMBL" id="PWB96903.1"/>
    </source>
</evidence>
<dbReference type="InterPro" id="IPR013221">
    <property type="entry name" value="Mur_ligase_cen"/>
</dbReference>
<organism evidence="14 15">
    <name type="scientific">Homoserinimonas hongtaonis</name>
    <dbReference type="NCBI Taxonomy" id="2079791"/>
    <lineage>
        <taxon>Bacteria</taxon>
        <taxon>Bacillati</taxon>
        <taxon>Actinomycetota</taxon>
        <taxon>Actinomycetes</taxon>
        <taxon>Micrococcales</taxon>
        <taxon>Microbacteriaceae</taxon>
        <taxon>Homoserinimonas</taxon>
    </lineage>
</organism>
<dbReference type="SUPFAM" id="SSF53623">
    <property type="entry name" value="MurD-like peptide ligases, catalytic domain"/>
    <property type="match status" value="1"/>
</dbReference>
<dbReference type="Pfam" id="PF02875">
    <property type="entry name" value="Mur_ligase_C"/>
    <property type="match status" value="1"/>
</dbReference>
<keyword evidence="15" id="KW-1185">Reference proteome</keyword>
<keyword evidence="5" id="KW-0479">Metal-binding</keyword>
<keyword evidence="4" id="KW-0436">Ligase</keyword>
<dbReference type="GO" id="GO:0046872">
    <property type="term" value="F:metal ion binding"/>
    <property type="evidence" value="ECO:0007669"/>
    <property type="project" value="UniProtKB-KW"/>
</dbReference>
<feature type="domain" description="Mur ligase C-terminal" evidence="12">
    <location>
        <begin position="327"/>
        <end position="450"/>
    </location>
</feature>
<dbReference type="EC" id="6.3.2.17" evidence="3"/>
<dbReference type="InterPro" id="IPR001645">
    <property type="entry name" value="Folylpolyglutamate_synth"/>
</dbReference>
<dbReference type="PROSITE" id="PS01011">
    <property type="entry name" value="FOLYLPOLYGLU_SYNT_1"/>
    <property type="match status" value="1"/>
</dbReference>
<dbReference type="EMBL" id="QEEX01000001">
    <property type="protein sequence ID" value="PWB96903.1"/>
    <property type="molecule type" value="Genomic_DNA"/>
</dbReference>
<evidence type="ECO:0000256" key="3">
    <source>
        <dbReference type="ARBA" id="ARBA00013025"/>
    </source>
</evidence>
<feature type="domain" description="Mur ligase central" evidence="13">
    <location>
        <begin position="69"/>
        <end position="300"/>
    </location>
</feature>
<keyword evidence="7" id="KW-0067">ATP-binding</keyword>
<evidence type="ECO:0000256" key="6">
    <source>
        <dbReference type="ARBA" id="ARBA00022741"/>
    </source>
</evidence>
<dbReference type="PANTHER" id="PTHR11136">
    <property type="entry name" value="FOLYLPOLYGLUTAMATE SYNTHASE-RELATED"/>
    <property type="match status" value="1"/>
</dbReference>
<evidence type="ECO:0000313" key="15">
    <source>
        <dbReference type="Proteomes" id="UP000244978"/>
    </source>
</evidence>
<evidence type="ECO:0000256" key="10">
    <source>
        <dbReference type="ARBA" id="ARBA00047493"/>
    </source>
</evidence>
<evidence type="ECO:0000256" key="9">
    <source>
        <dbReference type="ARBA" id="ARBA00030592"/>
    </source>
</evidence>
<comment type="similarity">
    <text evidence="2">Belongs to the folylpolyglutamate synthase family.</text>
</comment>
<proteinExistence type="inferred from homology"/>
<keyword evidence="6" id="KW-0547">Nucleotide-binding</keyword>
<evidence type="ECO:0000256" key="2">
    <source>
        <dbReference type="ARBA" id="ARBA00008276"/>
    </source>
</evidence>
<dbReference type="InterPro" id="IPR036565">
    <property type="entry name" value="Mur-like_cat_sf"/>
</dbReference>
<dbReference type="GO" id="GO:0008841">
    <property type="term" value="F:dihydrofolate synthase activity"/>
    <property type="evidence" value="ECO:0007669"/>
    <property type="project" value="TreeGrafter"/>
</dbReference>
<dbReference type="Gene3D" id="3.40.1190.10">
    <property type="entry name" value="Mur-like, catalytic domain"/>
    <property type="match status" value="1"/>
</dbReference>
<dbReference type="GO" id="GO:0004326">
    <property type="term" value="F:tetrahydrofolylpolyglutamate synthase activity"/>
    <property type="evidence" value="ECO:0007669"/>
    <property type="project" value="UniProtKB-EC"/>
</dbReference>
<evidence type="ECO:0000259" key="12">
    <source>
        <dbReference type="Pfam" id="PF02875"/>
    </source>
</evidence>
<dbReference type="AlphaFoldDB" id="A0A2U1SZD6"/>
<evidence type="ECO:0000256" key="4">
    <source>
        <dbReference type="ARBA" id="ARBA00022598"/>
    </source>
</evidence>
<dbReference type="SUPFAM" id="SSF53244">
    <property type="entry name" value="MurD-like peptide ligases, peptide-binding domain"/>
    <property type="match status" value="1"/>
</dbReference>
<dbReference type="PANTHER" id="PTHR11136:SF0">
    <property type="entry name" value="DIHYDROFOLATE SYNTHETASE-RELATED"/>
    <property type="match status" value="1"/>
</dbReference>
<dbReference type="Pfam" id="PF08245">
    <property type="entry name" value="Mur_ligase_M"/>
    <property type="match status" value="1"/>
</dbReference>
<feature type="region of interest" description="Disordered" evidence="11">
    <location>
        <begin position="1"/>
        <end position="23"/>
    </location>
</feature>
<name>A0A2U1SZD6_9MICO</name>
<dbReference type="PIRSF" id="PIRSF001563">
    <property type="entry name" value="Folylpolyglu_synth"/>
    <property type="match status" value="1"/>
</dbReference>
<evidence type="ECO:0000256" key="5">
    <source>
        <dbReference type="ARBA" id="ARBA00022723"/>
    </source>
</evidence>
<evidence type="ECO:0000256" key="8">
    <source>
        <dbReference type="ARBA" id="ARBA00022842"/>
    </source>
</evidence>
<evidence type="ECO:0000259" key="13">
    <source>
        <dbReference type="Pfam" id="PF08245"/>
    </source>
</evidence>
<dbReference type="FunFam" id="3.40.1190.10:FF:000011">
    <property type="entry name" value="Folylpolyglutamate synthase/dihydrofolate synthase"/>
    <property type="match status" value="1"/>
</dbReference>
<dbReference type="InterPro" id="IPR004101">
    <property type="entry name" value="Mur_ligase_C"/>
</dbReference>
<accession>A0A2U1SZD6</accession>
<comment type="catalytic activity">
    <reaction evidence="10">
        <text>(6S)-5,6,7,8-tetrahydrofolyl-(gamma-L-Glu)(n) + L-glutamate + ATP = (6S)-5,6,7,8-tetrahydrofolyl-(gamma-L-Glu)(n+1) + ADP + phosphate + H(+)</text>
        <dbReference type="Rhea" id="RHEA:10580"/>
        <dbReference type="Rhea" id="RHEA-COMP:14738"/>
        <dbReference type="Rhea" id="RHEA-COMP:14740"/>
        <dbReference type="ChEBI" id="CHEBI:15378"/>
        <dbReference type="ChEBI" id="CHEBI:29985"/>
        <dbReference type="ChEBI" id="CHEBI:30616"/>
        <dbReference type="ChEBI" id="CHEBI:43474"/>
        <dbReference type="ChEBI" id="CHEBI:141005"/>
        <dbReference type="ChEBI" id="CHEBI:456216"/>
        <dbReference type="EC" id="6.3.2.17"/>
    </reaction>
</comment>
<dbReference type="GO" id="GO:0005524">
    <property type="term" value="F:ATP binding"/>
    <property type="evidence" value="ECO:0007669"/>
    <property type="project" value="UniProtKB-KW"/>
</dbReference>
<comment type="cofactor">
    <cofactor evidence="1">
        <name>Mg(2+)</name>
        <dbReference type="ChEBI" id="CHEBI:18420"/>
    </cofactor>
</comment>
<evidence type="ECO:0000256" key="11">
    <source>
        <dbReference type="SAM" id="MobiDB-lite"/>
    </source>
</evidence>
<dbReference type="Proteomes" id="UP000244978">
    <property type="component" value="Unassembled WGS sequence"/>
</dbReference>
<sequence>MSENSPRNKKLSDDPELSDDALLQPRADQVYAQLLSRVGESSPRPRLEPTRRAAALLGDPQAASPVIHIAGTNGKTSTSRIIDSLLRAHGLRTGLLTSPHLSRVNERIMIDGEPISNEAFIAAWNDIEPYVTMTDAALAQEGEAPLTYFETFTLLAFAAFADAPVDVVVLETGMGGEWDSTNIATADVAVFTPIALDHVHRLGSTIAEIARTKAGIIKQGSVVVTAAQDPAAAAELSAKADSLGVTIVRQGDGFDVAAGTMAVGGQLVSVRGRSSTYGDVFLPLYGAHQAQNAAVAVAAVEAFFGDGTQALPLDVVEEAFATATSPGRLELVGIDPTVIVDAAHNPHGAQSLTRALEEFFDFDEIAFVVGVLEDKDAEGIISALAPKATRFYVTQSASDRAVSSDDLAYIVKKIADSDSTWEYDEASEALAAARAWAAEQPKRAVVVTGSITLVGEAIDIASEEGWKP</sequence>
<evidence type="ECO:0000256" key="1">
    <source>
        <dbReference type="ARBA" id="ARBA00001946"/>
    </source>
</evidence>
<protein>
    <recommendedName>
        <fullName evidence="3">tetrahydrofolate synthase</fullName>
        <ecNumber evidence="3">6.3.2.17</ecNumber>
    </recommendedName>
    <alternativeName>
        <fullName evidence="9">Tetrahydrofolylpolyglutamate synthase</fullName>
    </alternativeName>
</protein>
<keyword evidence="8" id="KW-0460">Magnesium</keyword>
<evidence type="ECO:0000256" key="7">
    <source>
        <dbReference type="ARBA" id="ARBA00022840"/>
    </source>
</evidence>
<dbReference type="Gene3D" id="3.90.190.20">
    <property type="entry name" value="Mur ligase, C-terminal domain"/>
    <property type="match status" value="1"/>
</dbReference>